<comment type="caution">
    <text evidence="1">The sequence shown here is derived from an EMBL/GenBank/DDBJ whole genome shotgun (WGS) entry which is preliminary data.</text>
</comment>
<gene>
    <name evidence="1" type="ORF">TKK_017826</name>
</gene>
<dbReference type="Proteomes" id="UP001627154">
    <property type="component" value="Unassembled WGS sequence"/>
</dbReference>
<protein>
    <submittedName>
        <fullName evidence="1">Uncharacterized protein</fullName>
    </submittedName>
</protein>
<evidence type="ECO:0000313" key="2">
    <source>
        <dbReference type="Proteomes" id="UP001627154"/>
    </source>
</evidence>
<evidence type="ECO:0000313" key="1">
    <source>
        <dbReference type="EMBL" id="KAL3386776.1"/>
    </source>
</evidence>
<dbReference type="EMBL" id="JBJJXI010000144">
    <property type="protein sequence ID" value="KAL3386776.1"/>
    <property type="molecule type" value="Genomic_DNA"/>
</dbReference>
<proteinExistence type="predicted"/>
<dbReference type="AlphaFoldDB" id="A0ABD2W214"/>
<reference evidence="1 2" key="1">
    <citation type="journal article" date="2024" name="bioRxiv">
        <title>A reference genome for Trichogramma kaykai: A tiny desert-dwelling parasitoid wasp with competing sex-ratio distorters.</title>
        <authorList>
            <person name="Culotta J."/>
            <person name="Lindsey A.R."/>
        </authorList>
    </citation>
    <scope>NUCLEOTIDE SEQUENCE [LARGE SCALE GENOMIC DNA]</scope>
    <source>
        <strain evidence="1 2">KSX58</strain>
    </source>
</reference>
<name>A0ABD2W214_9HYME</name>
<keyword evidence="2" id="KW-1185">Reference proteome</keyword>
<sequence>MKQETCDLSPNAGYNENKTDNSYLDAAEVKCELECHDEKPNLALLSSTVLPVGSQHFLPNVKLEKGIKIEKVEKELIILIKKGFCYDNNQCKDEHISYTKVPSSKRKYGKRNFIPCEK</sequence>
<organism evidence="1 2">
    <name type="scientific">Trichogramma kaykai</name>
    <dbReference type="NCBI Taxonomy" id="54128"/>
    <lineage>
        <taxon>Eukaryota</taxon>
        <taxon>Metazoa</taxon>
        <taxon>Ecdysozoa</taxon>
        <taxon>Arthropoda</taxon>
        <taxon>Hexapoda</taxon>
        <taxon>Insecta</taxon>
        <taxon>Pterygota</taxon>
        <taxon>Neoptera</taxon>
        <taxon>Endopterygota</taxon>
        <taxon>Hymenoptera</taxon>
        <taxon>Apocrita</taxon>
        <taxon>Proctotrupomorpha</taxon>
        <taxon>Chalcidoidea</taxon>
        <taxon>Trichogrammatidae</taxon>
        <taxon>Trichogramma</taxon>
    </lineage>
</organism>
<accession>A0ABD2W214</accession>